<feature type="compositionally biased region" description="Polar residues" evidence="3">
    <location>
        <begin position="380"/>
        <end position="392"/>
    </location>
</feature>
<feature type="region of interest" description="Disordered" evidence="3">
    <location>
        <begin position="302"/>
        <end position="321"/>
    </location>
</feature>
<feature type="region of interest" description="Disordered" evidence="3">
    <location>
        <begin position="265"/>
        <end position="286"/>
    </location>
</feature>
<sequence>MLLDYNRRECHQVLRRLELEAYGKIVAVFRAQGPLTWEKKKLLSKLQRLLSISTDRHKAEVRRALNDEELATISETICGKEANEDWILEGKRLVPLLHRPSPQTAFLSDANKASYEQLIQNYRLPPPSETAVRISSQESPRKSSKLRESPLKENYIPSKVVVSEKSTETSDYCVDVSVAVSQDRDSRSSDLVPRAEIEVTCESNAPCSPYLSDDIPNGHIGMKSQSSDYATGPIKTLTGVFDSSQGGHCTAYRRSSFDQDASRISSINESGTNPNVPASVSRNDGQSYNKLHDLVLSSNLKPLSTESNSRKNSVSASFGNENSTTSSTLLSLVHTAPAFPATSARHPFSLNQTQISGASSVSTDNSTVVTNQITGSSGQFVQRGARQNQPTFSPLKGPQIANVPANRPATHVSVPQQINRTSQSHLVLQMSRSTTDVAESSEQGICYQRSNSASGRAVFTPKKPSAPGITRNYSISGSTHINNFRSSTLVTRTQHANAAVRLHSDHLESAPRLSATNISVVPNHQAVPVTNRQSTLNAMVLPSTESSRLIGGPQYSSQNFTSGAQTFKTAVPVVAVSSNHITTGSQSVPTLSLASDNLPTNIHLGKRVYSPASALVTPVSSAPSNILTSNNVIVFQRTLGRKAPSASATPTIKLSSSTVSALQSPLVSSASVISGSIAGRPIRIVGVPTATLPTVATTSASDLPISTGAPSLTTAEATVVRPAAANEPLLQSANEKISNILSRASRLGAMLEVDLDADNYTNQFPTACPTQSTTSLTVSSCISLSQTPVSNEVISEQDNATMTSAVSLGTFKASQSASAMTERQTTNVDPNNTNLTTDPLTTGTEIMKETHGASKVGQLRAILGLVPPPPPPPAAPQVMEETISEISTDFPASLVSKDESDLSDPPEAKRPRFSPPTPSASAEIPLQQQRLSESLTVTVESDVSHAGTSSISLIQEIMRNISAIAASFVRYAGFRGDESEAFVNAFSTDCSIIDQLRSIRRWAASIMMITNEDSTPVHTAEQHIQMQTEALTAVTNFIDSLLLVIFREGNLSHQWRSAPKLTQSQALSALFISLQCVNNLFSSARTLEHKIPPRCVQSMLSVLLSGHRPLFLLSQYSQIHFLPEFLVEHGRLTSYTSLLIYSVLLELQPQDTDANREGLQLLREKLIQDGEVFGSLLYYSSASVPSSEQRKYHYKLLLCRLDEVLSYSKEVIRPTGVCDFNVESDYVNAIIRATGIVLLLRHYEGIEKLDQGEENSQSAGHRRLPTTVKPCLAFWRSLSVGSQKHSIDSVLQSLTTTFISHSQHWFTCLKVNAGEVNETDKQKLQVSSEDEYPYAFLRGVIHILSELVFSSTGSLEYDHCNTHQPRATPTLDVSFSRATQLWDGLCDLLVMLAYGEARFDHLYAEPIPSSEFPVKRMVNGAECSVQPSRLAKKFPTMKATSPFSVVQAIGFKHDCIRCMAGLISPFPQLSLRLASHAFQVLSAPSASDSEVCPSRAFEALLEATNRDTSNPLACEWAILVTKLALKPDSQDEEAVKGAKLLGGRLNDLQLLR</sequence>
<evidence type="ECO:0000256" key="1">
    <source>
        <dbReference type="ARBA" id="ARBA00004123"/>
    </source>
</evidence>
<dbReference type="PANTHER" id="PTHR16500:SF3">
    <property type="entry name" value="BRCA2-INTERACTING TRANSCRIPTIONAL REPRESSOR EMSY"/>
    <property type="match status" value="1"/>
</dbReference>
<proteinExistence type="predicted"/>
<dbReference type="InterPro" id="IPR033482">
    <property type="entry name" value="EMSY"/>
</dbReference>
<feature type="region of interest" description="Disordered" evidence="3">
    <location>
        <begin position="126"/>
        <end position="150"/>
    </location>
</feature>
<comment type="subcellular location">
    <subcellularLocation>
        <location evidence="1">Nucleus</location>
    </subcellularLocation>
</comment>
<dbReference type="Proteomes" id="UP001497525">
    <property type="component" value="Unassembled WGS sequence"/>
</dbReference>
<dbReference type="EMBL" id="CAXLJL010000157">
    <property type="protein sequence ID" value="CAL5133729.1"/>
    <property type="molecule type" value="Genomic_DNA"/>
</dbReference>
<dbReference type="SUPFAM" id="SSF158639">
    <property type="entry name" value="ENT-like"/>
    <property type="match status" value="1"/>
</dbReference>
<dbReference type="PROSITE" id="PS51138">
    <property type="entry name" value="ENT"/>
    <property type="match status" value="1"/>
</dbReference>
<organism evidence="5 6">
    <name type="scientific">Calicophoron daubneyi</name>
    <name type="common">Rumen fluke</name>
    <name type="synonym">Paramphistomum daubneyi</name>
    <dbReference type="NCBI Taxonomy" id="300641"/>
    <lineage>
        <taxon>Eukaryota</taxon>
        <taxon>Metazoa</taxon>
        <taxon>Spiralia</taxon>
        <taxon>Lophotrochozoa</taxon>
        <taxon>Platyhelminthes</taxon>
        <taxon>Trematoda</taxon>
        <taxon>Digenea</taxon>
        <taxon>Plagiorchiida</taxon>
        <taxon>Pronocephalata</taxon>
        <taxon>Paramphistomoidea</taxon>
        <taxon>Paramphistomidae</taxon>
        <taxon>Calicophoron</taxon>
    </lineage>
</organism>
<comment type="caution">
    <text evidence="5">The sequence shown here is derived from an EMBL/GenBank/DDBJ whole genome shotgun (WGS) entry which is preliminary data.</text>
</comment>
<protein>
    <recommendedName>
        <fullName evidence="4">ENT domain-containing protein</fullName>
    </recommendedName>
</protein>
<dbReference type="PANTHER" id="PTHR16500">
    <property type="entry name" value="BRCA2-INTERACTING TRANSCRIPTIONAL REPRESSOR EMSY"/>
    <property type="match status" value="1"/>
</dbReference>
<accession>A0AAV2TC69</accession>
<dbReference type="Pfam" id="PF03735">
    <property type="entry name" value="ENT"/>
    <property type="match status" value="1"/>
</dbReference>
<evidence type="ECO:0000256" key="3">
    <source>
        <dbReference type="SAM" id="MobiDB-lite"/>
    </source>
</evidence>
<dbReference type="InterPro" id="IPR036142">
    <property type="entry name" value="ENT_dom-like_sf"/>
</dbReference>
<feature type="compositionally biased region" description="Basic and acidic residues" evidence="3">
    <location>
        <begin position="896"/>
        <end position="910"/>
    </location>
</feature>
<evidence type="ECO:0000313" key="6">
    <source>
        <dbReference type="Proteomes" id="UP001497525"/>
    </source>
</evidence>
<keyword evidence="2" id="KW-0539">Nucleus</keyword>
<name>A0AAV2TC69_CALDB</name>
<reference evidence="5" key="1">
    <citation type="submission" date="2024-06" db="EMBL/GenBank/DDBJ databases">
        <authorList>
            <person name="Liu X."/>
            <person name="Lenzi L."/>
            <person name="Haldenby T S."/>
            <person name="Uol C."/>
        </authorList>
    </citation>
    <scope>NUCLEOTIDE SEQUENCE</scope>
</reference>
<feature type="compositionally biased region" description="Basic and acidic residues" evidence="3">
    <location>
        <begin position="139"/>
        <end position="150"/>
    </location>
</feature>
<feature type="region of interest" description="Disordered" evidence="3">
    <location>
        <begin position="895"/>
        <end position="925"/>
    </location>
</feature>
<dbReference type="InterPro" id="IPR005491">
    <property type="entry name" value="ENT_dom"/>
</dbReference>
<dbReference type="SMART" id="SM01191">
    <property type="entry name" value="ENT"/>
    <property type="match status" value="1"/>
</dbReference>
<gene>
    <name evidence="5" type="ORF">CDAUBV1_LOCUS6977</name>
</gene>
<dbReference type="GO" id="GO:0005654">
    <property type="term" value="C:nucleoplasm"/>
    <property type="evidence" value="ECO:0007669"/>
    <property type="project" value="TreeGrafter"/>
</dbReference>
<feature type="domain" description="ENT" evidence="4">
    <location>
        <begin position="10"/>
        <end position="94"/>
    </location>
</feature>
<feature type="region of interest" description="Disordered" evidence="3">
    <location>
        <begin position="380"/>
        <end position="411"/>
    </location>
</feature>
<dbReference type="Gene3D" id="1.10.1240.40">
    <property type="entry name" value="ENT domain"/>
    <property type="match status" value="1"/>
</dbReference>
<evidence type="ECO:0000259" key="4">
    <source>
        <dbReference type="PROSITE" id="PS51138"/>
    </source>
</evidence>
<evidence type="ECO:0000313" key="5">
    <source>
        <dbReference type="EMBL" id="CAL5133729.1"/>
    </source>
</evidence>
<evidence type="ECO:0000256" key="2">
    <source>
        <dbReference type="ARBA" id="ARBA00023242"/>
    </source>
</evidence>
<dbReference type="GO" id="GO:0006355">
    <property type="term" value="P:regulation of DNA-templated transcription"/>
    <property type="evidence" value="ECO:0007669"/>
    <property type="project" value="InterPro"/>
</dbReference>